<protein>
    <submittedName>
        <fullName evidence="1">Uncharacterized protein</fullName>
    </submittedName>
</protein>
<keyword evidence="2" id="KW-1185">Reference proteome</keyword>
<evidence type="ECO:0000313" key="2">
    <source>
        <dbReference type="Proteomes" id="UP001152484"/>
    </source>
</evidence>
<gene>
    <name evidence="1" type="ORF">CEURO_LOCUS12968</name>
</gene>
<reference evidence="1" key="1">
    <citation type="submission" date="2022-07" db="EMBL/GenBank/DDBJ databases">
        <authorList>
            <person name="Macas J."/>
            <person name="Novak P."/>
            <person name="Neumann P."/>
        </authorList>
    </citation>
    <scope>NUCLEOTIDE SEQUENCE</scope>
</reference>
<organism evidence="1 2">
    <name type="scientific">Cuscuta europaea</name>
    <name type="common">European dodder</name>
    <dbReference type="NCBI Taxonomy" id="41803"/>
    <lineage>
        <taxon>Eukaryota</taxon>
        <taxon>Viridiplantae</taxon>
        <taxon>Streptophyta</taxon>
        <taxon>Embryophyta</taxon>
        <taxon>Tracheophyta</taxon>
        <taxon>Spermatophyta</taxon>
        <taxon>Magnoliopsida</taxon>
        <taxon>eudicotyledons</taxon>
        <taxon>Gunneridae</taxon>
        <taxon>Pentapetalae</taxon>
        <taxon>asterids</taxon>
        <taxon>lamiids</taxon>
        <taxon>Solanales</taxon>
        <taxon>Convolvulaceae</taxon>
        <taxon>Cuscuteae</taxon>
        <taxon>Cuscuta</taxon>
        <taxon>Cuscuta subgen. Cuscuta</taxon>
    </lineage>
</organism>
<accession>A0A9P1EBZ4</accession>
<dbReference type="AlphaFoldDB" id="A0A9P1EBZ4"/>
<name>A0A9P1EBZ4_CUSEU</name>
<sequence length="122" mass="13879">MRNSLIDIKALFRVQFKRDSRNFKGNQTFSVLKMNTDPKVLALYSNKINGKEEEDEFSRLASQYSGTEKAGSSQATVSSPLMTKEKRQVMDVDVERVKRDLFGDHSVSTSSKKLKAVKIEKE</sequence>
<proteinExistence type="predicted"/>
<dbReference type="OrthoDB" id="1305647at2759"/>
<dbReference type="EMBL" id="CAMAPE010000032">
    <property type="protein sequence ID" value="CAH9094988.1"/>
    <property type="molecule type" value="Genomic_DNA"/>
</dbReference>
<evidence type="ECO:0000313" key="1">
    <source>
        <dbReference type="EMBL" id="CAH9094988.1"/>
    </source>
</evidence>
<comment type="caution">
    <text evidence="1">The sequence shown here is derived from an EMBL/GenBank/DDBJ whole genome shotgun (WGS) entry which is preliminary data.</text>
</comment>
<dbReference type="Proteomes" id="UP001152484">
    <property type="component" value="Unassembled WGS sequence"/>
</dbReference>